<proteinExistence type="inferred from homology"/>
<accession>A0A0G0UQT0</accession>
<organism evidence="4 5">
    <name type="scientific">Candidatus Woesebacteria bacterium GW2011_GWA1_41_13b</name>
    <dbReference type="NCBI Taxonomy" id="1618555"/>
    <lineage>
        <taxon>Bacteria</taxon>
        <taxon>Candidatus Woeseibacteriota</taxon>
    </lineage>
</organism>
<dbReference type="EMBL" id="LCAO01000023">
    <property type="protein sequence ID" value="KKR91104.1"/>
    <property type="molecule type" value="Genomic_DNA"/>
</dbReference>
<dbReference type="CDD" id="cd05233">
    <property type="entry name" value="SDR_c"/>
    <property type="match status" value="1"/>
</dbReference>
<name>A0A0G0UQT0_9BACT</name>
<gene>
    <name evidence="4" type="ORF">UU42_C0023G0007</name>
</gene>
<evidence type="ECO:0000313" key="4">
    <source>
        <dbReference type="EMBL" id="KKR91104.1"/>
    </source>
</evidence>
<evidence type="ECO:0000256" key="2">
    <source>
        <dbReference type="ARBA" id="ARBA00023002"/>
    </source>
</evidence>
<evidence type="ECO:0000259" key="3">
    <source>
        <dbReference type="SMART" id="SM00822"/>
    </source>
</evidence>
<dbReference type="GO" id="GO:0016491">
    <property type="term" value="F:oxidoreductase activity"/>
    <property type="evidence" value="ECO:0007669"/>
    <property type="project" value="UniProtKB-KW"/>
</dbReference>
<dbReference type="InterPro" id="IPR036291">
    <property type="entry name" value="NAD(P)-bd_dom_sf"/>
</dbReference>
<dbReference type="PANTHER" id="PTHR44196:SF1">
    <property type="entry name" value="DEHYDROGENASE_REDUCTASE SDR FAMILY MEMBER 7B"/>
    <property type="match status" value="1"/>
</dbReference>
<dbReference type="InterPro" id="IPR020904">
    <property type="entry name" value="Sc_DH/Rdtase_CS"/>
</dbReference>
<protein>
    <recommendedName>
        <fullName evidence="3">Ketoreductase domain-containing protein</fullName>
    </recommendedName>
</protein>
<evidence type="ECO:0000313" key="5">
    <source>
        <dbReference type="Proteomes" id="UP000034676"/>
    </source>
</evidence>
<dbReference type="InterPro" id="IPR002347">
    <property type="entry name" value="SDR_fam"/>
</dbReference>
<dbReference type="Gene3D" id="3.40.50.720">
    <property type="entry name" value="NAD(P)-binding Rossmann-like Domain"/>
    <property type="match status" value="1"/>
</dbReference>
<dbReference type="AlphaFoldDB" id="A0A0G0UQT0"/>
<sequence>MKTALVTGASSGIGQALSVALGKEGYLVGLVARRKDKLKQTKKMVEEAGGKAEIFSCDLGDDVQTDSLVDRVKQWTHNLDLLANVAGVQVYKPISEVKTGDWDLAFDINVTATFKLIRGLLPILKSDKSLVLSVGSGMGVIPARGRSVYCASKFALRGLILSLAEEFEGGHPHFSLITLGSTLTGFGDETVEERKKEFEKGAAYFPVEWVVGRLLEVIESNHPEAEYVWYPGEHGFGVWKKP</sequence>
<dbReference type="PROSITE" id="PS00061">
    <property type="entry name" value="ADH_SHORT"/>
    <property type="match status" value="1"/>
</dbReference>
<evidence type="ECO:0000256" key="1">
    <source>
        <dbReference type="ARBA" id="ARBA00006484"/>
    </source>
</evidence>
<dbReference type="PRINTS" id="PR00081">
    <property type="entry name" value="GDHRDH"/>
</dbReference>
<dbReference type="GO" id="GO:0016020">
    <property type="term" value="C:membrane"/>
    <property type="evidence" value="ECO:0007669"/>
    <property type="project" value="TreeGrafter"/>
</dbReference>
<dbReference type="SUPFAM" id="SSF51735">
    <property type="entry name" value="NAD(P)-binding Rossmann-fold domains"/>
    <property type="match status" value="1"/>
</dbReference>
<comment type="caution">
    <text evidence="4">The sequence shown here is derived from an EMBL/GenBank/DDBJ whole genome shotgun (WGS) entry which is preliminary data.</text>
</comment>
<dbReference type="InterPro" id="IPR057326">
    <property type="entry name" value="KR_dom"/>
</dbReference>
<dbReference type="Pfam" id="PF00106">
    <property type="entry name" value="adh_short"/>
    <property type="match status" value="1"/>
</dbReference>
<dbReference type="Proteomes" id="UP000034676">
    <property type="component" value="Unassembled WGS sequence"/>
</dbReference>
<comment type="similarity">
    <text evidence="1">Belongs to the short-chain dehydrogenases/reductases (SDR) family.</text>
</comment>
<keyword evidence="2" id="KW-0560">Oxidoreductase</keyword>
<reference evidence="4 5" key="1">
    <citation type="journal article" date="2015" name="Nature">
        <title>rRNA introns, odd ribosomes, and small enigmatic genomes across a large radiation of phyla.</title>
        <authorList>
            <person name="Brown C.T."/>
            <person name="Hug L.A."/>
            <person name="Thomas B.C."/>
            <person name="Sharon I."/>
            <person name="Castelle C.J."/>
            <person name="Singh A."/>
            <person name="Wilkins M.J."/>
            <person name="Williams K.H."/>
            <person name="Banfield J.F."/>
        </authorList>
    </citation>
    <scope>NUCLEOTIDE SEQUENCE [LARGE SCALE GENOMIC DNA]</scope>
</reference>
<dbReference type="PANTHER" id="PTHR44196">
    <property type="entry name" value="DEHYDROGENASE/REDUCTASE SDR FAMILY MEMBER 7B"/>
    <property type="match status" value="1"/>
</dbReference>
<dbReference type="SMART" id="SM00822">
    <property type="entry name" value="PKS_KR"/>
    <property type="match status" value="1"/>
</dbReference>
<feature type="domain" description="Ketoreductase" evidence="3">
    <location>
        <begin position="2"/>
        <end position="186"/>
    </location>
</feature>